<comment type="caution">
    <text evidence="3">The sequence shown here is derived from an EMBL/GenBank/DDBJ whole genome shotgun (WGS) entry which is preliminary data.</text>
</comment>
<dbReference type="Gene3D" id="1.10.3210.10">
    <property type="entry name" value="Hypothetical protein af1432"/>
    <property type="match status" value="1"/>
</dbReference>
<evidence type="ECO:0000259" key="2">
    <source>
        <dbReference type="PROSITE" id="PS51832"/>
    </source>
</evidence>
<dbReference type="EMBL" id="RAWM01000026">
    <property type="protein sequence ID" value="RKH70155.1"/>
    <property type="molecule type" value="Genomic_DNA"/>
</dbReference>
<dbReference type="SMART" id="SM00471">
    <property type="entry name" value="HDc"/>
    <property type="match status" value="1"/>
</dbReference>
<evidence type="ECO:0000313" key="3">
    <source>
        <dbReference type="EMBL" id="RKH70155.1"/>
    </source>
</evidence>
<dbReference type="Proteomes" id="UP000282656">
    <property type="component" value="Unassembled WGS sequence"/>
</dbReference>
<proteinExistence type="predicted"/>
<feature type="region of interest" description="Disordered" evidence="1">
    <location>
        <begin position="1"/>
        <end position="22"/>
    </location>
</feature>
<dbReference type="InterPro" id="IPR037522">
    <property type="entry name" value="HD_GYP_dom"/>
</dbReference>
<dbReference type="AlphaFoldDB" id="A0A3A8QUS7"/>
<gene>
    <name evidence="3" type="ORF">D7X96_12530</name>
</gene>
<dbReference type="PANTHER" id="PTHR43155:SF2">
    <property type="entry name" value="CYCLIC DI-GMP PHOSPHODIESTERASE PA4108"/>
    <property type="match status" value="1"/>
</dbReference>
<evidence type="ECO:0000313" key="4">
    <source>
        <dbReference type="Proteomes" id="UP000282656"/>
    </source>
</evidence>
<dbReference type="OrthoDB" id="9802066at2"/>
<dbReference type="CDD" id="cd00077">
    <property type="entry name" value="HDc"/>
    <property type="match status" value="1"/>
</dbReference>
<protein>
    <recommendedName>
        <fullName evidence="2">HD-GYP domain-containing protein</fullName>
    </recommendedName>
</protein>
<dbReference type="Pfam" id="PF13487">
    <property type="entry name" value="HD_5"/>
    <property type="match status" value="1"/>
</dbReference>
<dbReference type="PANTHER" id="PTHR43155">
    <property type="entry name" value="CYCLIC DI-GMP PHOSPHODIESTERASE PA4108-RELATED"/>
    <property type="match status" value="1"/>
</dbReference>
<reference evidence="4" key="1">
    <citation type="submission" date="2018-09" db="EMBL/GenBank/DDBJ databases">
        <authorList>
            <person name="Livingstone P.G."/>
            <person name="Whitworth D.E."/>
        </authorList>
    </citation>
    <scope>NUCLEOTIDE SEQUENCE [LARGE SCALE GENOMIC DNA]</scope>
    <source>
        <strain evidence="4">AB047A</strain>
    </source>
</reference>
<dbReference type="PROSITE" id="PS51832">
    <property type="entry name" value="HD_GYP"/>
    <property type="match status" value="1"/>
</dbReference>
<dbReference type="RefSeq" id="WP_121769799.1">
    <property type="nucleotide sequence ID" value="NZ_RAWM01000026.1"/>
</dbReference>
<organism evidence="3 4">
    <name type="scientific">Corallococcus interemptor</name>
    <dbReference type="NCBI Taxonomy" id="2316720"/>
    <lineage>
        <taxon>Bacteria</taxon>
        <taxon>Pseudomonadati</taxon>
        <taxon>Myxococcota</taxon>
        <taxon>Myxococcia</taxon>
        <taxon>Myxococcales</taxon>
        <taxon>Cystobacterineae</taxon>
        <taxon>Myxococcaceae</taxon>
        <taxon>Corallococcus</taxon>
    </lineage>
</organism>
<feature type="domain" description="HD-GYP" evidence="2">
    <location>
        <begin position="225"/>
        <end position="431"/>
    </location>
</feature>
<accession>A0A3A8QUS7</accession>
<dbReference type="InterPro" id="IPR003607">
    <property type="entry name" value="HD/PDEase_dom"/>
</dbReference>
<sequence length="439" mass="49955">MADNLKITQTQQTQGESLGEYGREHNEKLQNLSRSMLAGLYMLVRSVKMYDPENAVFEKPLHQLQDIINQIIGKEGRLELTGVKDSFYLNGMLVKVDLNSIENQRYLLSELRAKDVGGITLTKPVTVQELKNFIWIFSKEQSATSEEDGLQGRKLLNMRVAKFSKLKEKLNKDMDTPGDQKVDRKKYAMTVYARAVFFLQKYLESVRAGKPIGSSRALRLVQDFVDISFDQRTHFLGMTTQKREEDYLVYHQVNVALMCIVFGAELGLTKPQLRDLGYIALFHDAGMTTLPEELATKRGALTADEKTTVARAPLISVRNILMEKGFSRSTLLRVVTTFEHKTDYGTAVRDARGNIQMIIPKTNLGVYAKIIAICDAYDALTSRRPYRDAYGPEVALMLMWTEMRQKFDPELLSVFMRVMAIQPIKVLSRRQQQLSVSGL</sequence>
<keyword evidence="4" id="KW-1185">Reference proteome</keyword>
<feature type="compositionally biased region" description="Polar residues" evidence="1">
    <location>
        <begin position="1"/>
        <end position="16"/>
    </location>
</feature>
<evidence type="ECO:0000256" key="1">
    <source>
        <dbReference type="SAM" id="MobiDB-lite"/>
    </source>
</evidence>
<name>A0A3A8QUS7_9BACT</name>
<dbReference type="SUPFAM" id="SSF109604">
    <property type="entry name" value="HD-domain/PDEase-like"/>
    <property type="match status" value="1"/>
</dbReference>